<dbReference type="PRINTS" id="PR00625">
    <property type="entry name" value="JDOMAIN"/>
</dbReference>
<dbReference type="Proteomes" id="UP000800036">
    <property type="component" value="Unassembled WGS sequence"/>
</dbReference>
<dbReference type="EMBL" id="ML976685">
    <property type="protein sequence ID" value="KAF1972656.1"/>
    <property type="molecule type" value="Genomic_DNA"/>
</dbReference>
<dbReference type="InterPro" id="IPR018253">
    <property type="entry name" value="DnaJ_domain_CS"/>
</dbReference>
<accession>A0A6A5VCA4</accession>
<dbReference type="InterPro" id="IPR036869">
    <property type="entry name" value="J_dom_sf"/>
</dbReference>
<organism evidence="3 4">
    <name type="scientific">Bimuria novae-zelandiae CBS 107.79</name>
    <dbReference type="NCBI Taxonomy" id="1447943"/>
    <lineage>
        <taxon>Eukaryota</taxon>
        <taxon>Fungi</taxon>
        <taxon>Dikarya</taxon>
        <taxon>Ascomycota</taxon>
        <taxon>Pezizomycotina</taxon>
        <taxon>Dothideomycetes</taxon>
        <taxon>Pleosporomycetidae</taxon>
        <taxon>Pleosporales</taxon>
        <taxon>Massarineae</taxon>
        <taxon>Didymosphaeriaceae</taxon>
        <taxon>Bimuria</taxon>
    </lineage>
</organism>
<dbReference type="SUPFAM" id="SSF46565">
    <property type="entry name" value="Chaperone J-domain"/>
    <property type="match status" value="1"/>
</dbReference>
<evidence type="ECO:0000313" key="4">
    <source>
        <dbReference type="Proteomes" id="UP000800036"/>
    </source>
</evidence>
<dbReference type="GO" id="GO:0036503">
    <property type="term" value="P:ERAD pathway"/>
    <property type="evidence" value="ECO:0007669"/>
    <property type="project" value="TreeGrafter"/>
</dbReference>
<dbReference type="GO" id="GO:0051087">
    <property type="term" value="F:protein-folding chaperone binding"/>
    <property type="evidence" value="ECO:0007669"/>
    <property type="project" value="TreeGrafter"/>
</dbReference>
<dbReference type="PANTHER" id="PTHR44360:SF1">
    <property type="entry name" value="DNAJ HOMOLOG SUBFAMILY B MEMBER 9"/>
    <property type="match status" value="1"/>
</dbReference>
<keyword evidence="4" id="KW-1185">Reference proteome</keyword>
<feature type="domain" description="J" evidence="2">
    <location>
        <begin position="12"/>
        <end position="70"/>
    </location>
</feature>
<gene>
    <name evidence="3" type="ORF">BU23DRAFT_467100</name>
</gene>
<proteinExistence type="predicted"/>
<reference evidence="3" key="1">
    <citation type="journal article" date="2020" name="Stud. Mycol.">
        <title>101 Dothideomycetes genomes: a test case for predicting lifestyles and emergence of pathogens.</title>
        <authorList>
            <person name="Haridas S."/>
            <person name="Albert R."/>
            <person name="Binder M."/>
            <person name="Bloem J."/>
            <person name="Labutti K."/>
            <person name="Salamov A."/>
            <person name="Andreopoulos B."/>
            <person name="Baker S."/>
            <person name="Barry K."/>
            <person name="Bills G."/>
            <person name="Bluhm B."/>
            <person name="Cannon C."/>
            <person name="Castanera R."/>
            <person name="Culley D."/>
            <person name="Daum C."/>
            <person name="Ezra D."/>
            <person name="Gonzalez J."/>
            <person name="Henrissat B."/>
            <person name="Kuo A."/>
            <person name="Liang C."/>
            <person name="Lipzen A."/>
            <person name="Lutzoni F."/>
            <person name="Magnuson J."/>
            <person name="Mondo S."/>
            <person name="Nolan M."/>
            <person name="Ohm R."/>
            <person name="Pangilinan J."/>
            <person name="Park H.-J."/>
            <person name="Ramirez L."/>
            <person name="Alfaro M."/>
            <person name="Sun H."/>
            <person name="Tritt A."/>
            <person name="Yoshinaga Y."/>
            <person name="Zwiers L.-H."/>
            <person name="Turgeon B."/>
            <person name="Goodwin S."/>
            <person name="Spatafora J."/>
            <person name="Crous P."/>
            <person name="Grigoriev I."/>
        </authorList>
    </citation>
    <scope>NUCLEOTIDE SEQUENCE</scope>
    <source>
        <strain evidence="3">CBS 107.79</strain>
    </source>
</reference>
<dbReference type="AlphaFoldDB" id="A0A6A5VCA4"/>
<keyword evidence="3" id="KW-0346">Stress response</keyword>
<dbReference type="Gene3D" id="1.10.287.110">
    <property type="entry name" value="DnaJ domain"/>
    <property type="match status" value="1"/>
</dbReference>
<protein>
    <submittedName>
        <fullName evidence="3">Heat shock protein DnaJ</fullName>
    </submittedName>
</protein>
<dbReference type="GO" id="GO:0005783">
    <property type="term" value="C:endoplasmic reticulum"/>
    <property type="evidence" value="ECO:0007669"/>
    <property type="project" value="TreeGrafter"/>
</dbReference>
<dbReference type="SMART" id="SM00271">
    <property type="entry name" value="DnaJ"/>
    <property type="match status" value="1"/>
</dbReference>
<dbReference type="PROSITE" id="PS50076">
    <property type="entry name" value="DNAJ_2"/>
    <property type="match status" value="1"/>
</dbReference>
<evidence type="ECO:0000313" key="3">
    <source>
        <dbReference type="EMBL" id="KAF1972656.1"/>
    </source>
</evidence>
<dbReference type="Pfam" id="PF00226">
    <property type="entry name" value="DnaJ"/>
    <property type="match status" value="1"/>
</dbReference>
<name>A0A6A5VCA4_9PLEO</name>
<evidence type="ECO:0000256" key="1">
    <source>
        <dbReference type="ARBA" id="ARBA00023186"/>
    </source>
</evidence>
<dbReference type="PROSITE" id="PS00636">
    <property type="entry name" value="DNAJ_1"/>
    <property type="match status" value="1"/>
</dbReference>
<dbReference type="OrthoDB" id="10250354at2759"/>
<sequence length="70" mass="8241">MPRRAEPEAVRNYYKDLGVSPEADSATIKRAYRELVLRHHPDKQGDAASFRKVHEAYEVLRDPGKRQWYD</sequence>
<dbReference type="InterPro" id="IPR051948">
    <property type="entry name" value="Hsp70_co-chaperone_J-domain"/>
</dbReference>
<dbReference type="GO" id="GO:0051787">
    <property type="term" value="F:misfolded protein binding"/>
    <property type="evidence" value="ECO:0007669"/>
    <property type="project" value="TreeGrafter"/>
</dbReference>
<keyword evidence="1" id="KW-0143">Chaperone</keyword>
<evidence type="ECO:0000259" key="2">
    <source>
        <dbReference type="PROSITE" id="PS50076"/>
    </source>
</evidence>
<dbReference type="InterPro" id="IPR001623">
    <property type="entry name" value="DnaJ_domain"/>
</dbReference>
<dbReference type="CDD" id="cd06257">
    <property type="entry name" value="DnaJ"/>
    <property type="match status" value="1"/>
</dbReference>
<dbReference type="PANTHER" id="PTHR44360">
    <property type="entry name" value="DNAJ HOMOLOG SUBFAMILY B MEMBER 9"/>
    <property type="match status" value="1"/>
</dbReference>
<feature type="non-terminal residue" evidence="3">
    <location>
        <position position="70"/>
    </location>
</feature>